<dbReference type="InterPro" id="IPR013762">
    <property type="entry name" value="Integrase-like_cat_sf"/>
</dbReference>
<dbReference type="GO" id="GO:0015074">
    <property type="term" value="P:DNA integration"/>
    <property type="evidence" value="ECO:0007669"/>
    <property type="project" value="InterPro"/>
</dbReference>
<accession>A0AAD7IXE1</accession>
<dbReference type="InterPro" id="IPR011010">
    <property type="entry name" value="DNA_brk_join_enz"/>
</dbReference>
<comment type="caution">
    <text evidence="4">The sequence shown here is derived from an EMBL/GenBank/DDBJ whole genome shotgun (WGS) entry which is preliminary data.</text>
</comment>
<dbReference type="PANTHER" id="PTHR34605">
    <property type="entry name" value="PHAGE_INTEGRASE DOMAIN-CONTAINING PROTEIN"/>
    <property type="match status" value="1"/>
</dbReference>
<dbReference type="Gene3D" id="1.10.150.130">
    <property type="match status" value="1"/>
</dbReference>
<organism evidence="4 5">
    <name type="scientific">Mycena maculata</name>
    <dbReference type="NCBI Taxonomy" id="230809"/>
    <lineage>
        <taxon>Eukaryota</taxon>
        <taxon>Fungi</taxon>
        <taxon>Dikarya</taxon>
        <taxon>Basidiomycota</taxon>
        <taxon>Agaricomycotina</taxon>
        <taxon>Agaricomycetes</taxon>
        <taxon>Agaricomycetidae</taxon>
        <taxon>Agaricales</taxon>
        <taxon>Marasmiineae</taxon>
        <taxon>Mycenaceae</taxon>
        <taxon>Mycena</taxon>
    </lineage>
</organism>
<dbReference type="GO" id="GO:0006310">
    <property type="term" value="P:DNA recombination"/>
    <property type="evidence" value="ECO:0007669"/>
    <property type="project" value="UniProtKB-KW"/>
</dbReference>
<reference evidence="4" key="1">
    <citation type="submission" date="2023-03" db="EMBL/GenBank/DDBJ databases">
        <title>Massive genome expansion in bonnet fungi (Mycena s.s.) driven by repeated elements and novel gene families across ecological guilds.</title>
        <authorList>
            <consortium name="Lawrence Berkeley National Laboratory"/>
            <person name="Harder C.B."/>
            <person name="Miyauchi S."/>
            <person name="Viragh M."/>
            <person name="Kuo A."/>
            <person name="Thoen E."/>
            <person name="Andreopoulos B."/>
            <person name="Lu D."/>
            <person name="Skrede I."/>
            <person name="Drula E."/>
            <person name="Henrissat B."/>
            <person name="Morin E."/>
            <person name="Kohler A."/>
            <person name="Barry K."/>
            <person name="LaButti K."/>
            <person name="Morin E."/>
            <person name="Salamov A."/>
            <person name="Lipzen A."/>
            <person name="Mereny Z."/>
            <person name="Hegedus B."/>
            <person name="Baldrian P."/>
            <person name="Stursova M."/>
            <person name="Weitz H."/>
            <person name="Taylor A."/>
            <person name="Grigoriev I.V."/>
            <person name="Nagy L.G."/>
            <person name="Martin F."/>
            <person name="Kauserud H."/>
        </authorList>
    </citation>
    <scope>NUCLEOTIDE SEQUENCE</scope>
    <source>
        <strain evidence="4">CBHHK188m</strain>
    </source>
</reference>
<evidence type="ECO:0000256" key="3">
    <source>
        <dbReference type="SAM" id="MobiDB-lite"/>
    </source>
</evidence>
<feature type="region of interest" description="Disordered" evidence="3">
    <location>
        <begin position="361"/>
        <end position="383"/>
    </location>
</feature>
<keyword evidence="1" id="KW-0238">DNA-binding</keyword>
<evidence type="ECO:0008006" key="6">
    <source>
        <dbReference type="Google" id="ProtNLM"/>
    </source>
</evidence>
<keyword evidence="5" id="KW-1185">Reference proteome</keyword>
<dbReference type="InterPro" id="IPR052925">
    <property type="entry name" value="Phage_Integrase-like_Recomb"/>
</dbReference>
<dbReference type="SUPFAM" id="SSF56349">
    <property type="entry name" value="DNA breaking-rejoining enzymes"/>
    <property type="match status" value="1"/>
</dbReference>
<dbReference type="InterPro" id="IPR010998">
    <property type="entry name" value="Integrase_recombinase_N"/>
</dbReference>
<dbReference type="AlphaFoldDB" id="A0AAD7IXE1"/>
<evidence type="ECO:0000256" key="1">
    <source>
        <dbReference type="ARBA" id="ARBA00023125"/>
    </source>
</evidence>
<name>A0AAD7IXE1_9AGAR</name>
<protein>
    <recommendedName>
        <fullName evidence="6">Tyr recombinase domain-containing protein</fullName>
    </recommendedName>
</protein>
<gene>
    <name evidence="4" type="ORF">DFH07DRAFT_869067</name>
</gene>
<evidence type="ECO:0000313" key="4">
    <source>
        <dbReference type="EMBL" id="KAJ7750695.1"/>
    </source>
</evidence>
<sequence>MSWPNLTSKISQMCCQTYGSGLLIFHCFCDSRNIPESTRAPASPDLLAAFLAAAVGSYAGKTLENYLSGVRAWHILHGVPWGPNKDECTALLRAAAALQPKSSQRKERLPYTVDIINTLLSQLDPTVPLDASVSSCLTTGYYSCARIGELTVKTLQSFDPAIHVKPSDVREETDPNGLLMTVLGVPVTKSNQDGEDLFYAAQHGPSDPRHAFQNHLSVNAPPANGHLFSYKHKGAHRPLTKTTFISRLHKAFKAVNLDPLQGHGIRIGATLFYLLRGTPFDVVKTMGRWSSDAFLLYLRKHAQILAPYMQANPQLHSDFVRIAMPPVRSIFPNSKYWANAWGILAGFPRIAPGSRAAARFHPPASCNEPRRSAIHKPRSFKFA</sequence>
<keyword evidence="2" id="KW-0233">DNA recombination</keyword>
<dbReference type="Gene3D" id="1.10.443.10">
    <property type="entry name" value="Intergrase catalytic core"/>
    <property type="match status" value="1"/>
</dbReference>
<feature type="compositionally biased region" description="Basic residues" evidence="3">
    <location>
        <begin position="372"/>
        <end position="383"/>
    </location>
</feature>
<dbReference type="SUPFAM" id="SSF47823">
    <property type="entry name" value="lambda integrase-like, N-terminal domain"/>
    <property type="match status" value="1"/>
</dbReference>
<evidence type="ECO:0000313" key="5">
    <source>
        <dbReference type="Proteomes" id="UP001215280"/>
    </source>
</evidence>
<dbReference type="Proteomes" id="UP001215280">
    <property type="component" value="Unassembled WGS sequence"/>
</dbReference>
<proteinExistence type="predicted"/>
<dbReference type="GO" id="GO:0003677">
    <property type="term" value="F:DNA binding"/>
    <property type="evidence" value="ECO:0007669"/>
    <property type="project" value="UniProtKB-KW"/>
</dbReference>
<evidence type="ECO:0000256" key="2">
    <source>
        <dbReference type="ARBA" id="ARBA00023172"/>
    </source>
</evidence>
<dbReference type="EMBL" id="JARJLG010000081">
    <property type="protein sequence ID" value="KAJ7750695.1"/>
    <property type="molecule type" value="Genomic_DNA"/>
</dbReference>
<dbReference type="PANTHER" id="PTHR34605:SF3">
    <property type="entry name" value="P CELL-TYPE AGGLUTINATION PROTEIN MAP4-LIKE-RELATED"/>
    <property type="match status" value="1"/>
</dbReference>